<dbReference type="AlphaFoldDB" id="W7UMF4"/>
<proteinExistence type="predicted"/>
<evidence type="ECO:0000313" key="3">
    <source>
        <dbReference type="Proteomes" id="UP000019365"/>
    </source>
</evidence>
<evidence type="ECO:0000313" key="2">
    <source>
        <dbReference type="EMBL" id="EWM54983.1"/>
    </source>
</evidence>
<dbReference type="eggNOG" id="ENOG502ZQST">
    <property type="taxonomic scope" value="Bacteria"/>
</dbReference>
<dbReference type="OrthoDB" id="1818928at2"/>
<gene>
    <name evidence="2" type="ORF">RF007C_03030</name>
</gene>
<dbReference type="Gene3D" id="2.60.40.1080">
    <property type="match status" value="1"/>
</dbReference>
<evidence type="ECO:0008006" key="4">
    <source>
        <dbReference type="Google" id="ProtNLM"/>
    </source>
</evidence>
<dbReference type="NCBIfam" id="NF041940">
    <property type="entry name" value="choice_anch_X"/>
    <property type="match status" value="1"/>
</dbReference>
<dbReference type="PATRIC" id="fig|1341157.4.peg.324"/>
<feature type="chain" id="PRO_5038958863" description="BIG2 domain-containing protein" evidence="1">
    <location>
        <begin position="22"/>
        <end position="587"/>
    </location>
</feature>
<dbReference type="EMBL" id="ATAX01000007">
    <property type="protein sequence ID" value="EWM54983.1"/>
    <property type="molecule type" value="Genomic_DNA"/>
</dbReference>
<name>W7UMF4_RUMFL</name>
<protein>
    <recommendedName>
        <fullName evidence="4">BIG2 domain-containing protein</fullName>
    </recommendedName>
</protein>
<keyword evidence="1" id="KW-0732">Signal</keyword>
<evidence type="ECO:0000256" key="1">
    <source>
        <dbReference type="SAM" id="SignalP"/>
    </source>
</evidence>
<comment type="caution">
    <text evidence="2">The sequence shown here is derived from an EMBL/GenBank/DDBJ whole genome shotgun (WGS) entry which is preliminary data.</text>
</comment>
<dbReference type="Proteomes" id="UP000019365">
    <property type="component" value="Unassembled WGS sequence"/>
</dbReference>
<feature type="signal peptide" evidence="1">
    <location>
        <begin position="1"/>
        <end position="21"/>
    </location>
</feature>
<dbReference type="RefSeq" id="WP_037296592.1">
    <property type="nucleotide sequence ID" value="NZ_ATAX01000007.1"/>
</dbReference>
<dbReference type="PROSITE" id="PS51257">
    <property type="entry name" value="PROKAR_LIPOPROTEIN"/>
    <property type="match status" value="1"/>
</dbReference>
<reference evidence="2 3" key="1">
    <citation type="journal article" date="2014" name="PLoS ONE">
        <title>Rumen cellulosomics: divergent fiber-degrading strategies revealed by comparative genome-wide analysis of six ruminococcal strains.</title>
        <authorList>
            <person name="Dassa B."/>
            <person name="Borovok I."/>
            <person name="Ruimy-Israeli V."/>
            <person name="Lamed R."/>
            <person name="Flint H.J."/>
            <person name="Duncan S.H."/>
            <person name="Henrissat B."/>
            <person name="Coutinho P."/>
            <person name="Morrison M."/>
            <person name="Mosoni P."/>
            <person name="Yeoman C.J."/>
            <person name="White B.A."/>
            <person name="Bayer E.A."/>
        </authorList>
    </citation>
    <scope>NUCLEOTIDE SEQUENCE [LARGE SCALE GENOMIC DNA]</scope>
    <source>
        <strain evidence="2 3">007c</strain>
    </source>
</reference>
<organism evidence="2 3">
    <name type="scientific">Ruminococcus flavefaciens 007c</name>
    <dbReference type="NCBI Taxonomy" id="1341157"/>
    <lineage>
        <taxon>Bacteria</taxon>
        <taxon>Bacillati</taxon>
        <taxon>Bacillota</taxon>
        <taxon>Clostridia</taxon>
        <taxon>Eubacteriales</taxon>
        <taxon>Oscillospiraceae</taxon>
        <taxon>Ruminococcus</taxon>
    </lineage>
</organism>
<accession>W7UMF4</accession>
<sequence length="587" mass="64779">MKFKRILISTLLIASVTSSTGCSSDFFAKKTNNPQAGAKQQVYAPELDPGVHELITDQRFKSLESDEPLRFETAVTPEEAENGTAVELRDNNGKTISKMYDDGSHSDRIAGDGIYTCSYKPKPNGEETFSYTANIGGEETKPASVRYFDKITKQDIKDMQGISQKASDIESKYLDSEGYVPEDKKEDVLDEIGNYAEELKQSGEAVEYRVNKQYDNVIIKLSSGITMVYDNPTKEDAGGESSTSDTSGGRIYSVQKLNVKGYQPFSETDPHFGDNLPDVINNITSEFSSDIKSNGVTSGEDASPQVVKTFGANQVIFWAGHGGYDGNIHSYLCTTSEFNKDDYTEDDVIEDRLLVELKKSNTVRITSEYINAHCPNMTDSYVYLGSCHSLQDSVLAASFINKDCNVVFGFSNTVRIAYTDLMMEVLTSLMCQKRTSNLTGYPVDYYSIDEALQKAKMICGENDMVLFAGDNPRDPAEPVIMGNRNYRFAETIAGTNSNASDLAELTLGSFTIDTVALYVDAGSNATIGIQSFPDGYDKSRLIWTIDDDKVATVNNGIVHGIQSQKHTRVVVRTDDGLYTQACFVYVR</sequence>
<keyword evidence="3" id="KW-1185">Reference proteome</keyword>